<evidence type="ECO:0000259" key="15">
    <source>
        <dbReference type="PROSITE" id="PS50110"/>
    </source>
</evidence>
<keyword evidence="8" id="KW-0418">Kinase</keyword>
<dbReference type="STRING" id="1445510.YC6258_04846"/>
<dbReference type="SMART" id="SM00448">
    <property type="entry name" value="REC"/>
    <property type="match status" value="1"/>
</dbReference>
<keyword evidence="7 13" id="KW-0812">Transmembrane</keyword>
<dbReference type="Gene3D" id="3.30.450.20">
    <property type="entry name" value="PAS domain"/>
    <property type="match status" value="1"/>
</dbReference>
<dbReference type="InterPro" id="IPR003661">
    <property type="entry name" value="HisK_dim/P_dom"/>
</dbReference>
<dbReference type="HOGENOM" id="CLU_000445_22_0_6"/>
<keyword evidence="9 13" id="KW-1133">Transmembrane helix</keyword>
<dbReference type="InterPro" id="IPR036890">
    <property type="entry name" value="HATPase_C_sf"/>
</dbReference>
<dbReference type="Pfam" id="PF02518">
    <property type="entry name" value="HATPase_c"/>
    <property type="match status" value="1"/>
</dbReference>
<evidence type="ECO:0000259" key="14">
    <source>
        <dbReference type="PROSITE" id="PS50109"/>
    </source>
</evidence>
<dbReference type="GO" id="GO:0022857">
    <property type="term" value="F:transmembrane transporter activity"/>
    <property type="evidence" value="ECO:0007669"/>
    <property type="project" value="InterPro"/>
</dbReference>
<dbReference type="PRINTS" id="PR00344">
    <property type="entry name" value="BCTRLSENSOR"/>
</dbReference>
<dbReference type="SUPFAM" id="SSF55785">
    <property type="entry name" value="PYP-like sensor domain (PAS domain)"/>
    <property type="match status" value="1"/>
</dbReference>
<dbReference type="PROSITE" id="PS50110">
    <property type="entry name" value="RESPONSE_REGULATORY"/>
    <property type="match status" value="1"/>
</dbReference>
<dbReference type="InterPro" id="IPR011006">
    <property type="entry name" value="CheY-like_superfamily"/>
</dbReference>
<feature type="transmembrane region" description="Helical" evidence="13">
    <location>
        <begin position="68"/>
        <end position="86"/>
    </location>
</feature>
<dbReference type="PROSITE" id="PS50283">
    <property type="entry name" value="NA_SOLUT_SYMP_3"/>
    <property type="match status" value="1"/>
</dbReference>
<dbReference type="InterPro" id="IPR035965">
    <property type="entry name" value="PAS-like_dom_sf"/>
</dbReference>
<dbReference type="CDD" id="cd10322">
    <property type="entry name" value="SLC5sbd"/>
    <property type="match status" value="1"/>
</dbReference>
<dbReference type="PROSITE" id="PS50109">
    <property type="entry name" value="HIS_KIN"/>
    <property type="match status" value="1"/>
</dbReference>
<protein>
    <recommendedName>
        <fullName evidence="4">histidine kinase</fullName>
        <ecNumber evidence="4">2.7.13.3</ecNumber>
    </recommendedName>
</protein>
<accession>A0A0C5VU90</accession>
<dbReference type="InterPro" id="IPR001734">
    <property type="entry name" value="Na/solute_symporter"/>
</dbReference>
<dbReference type="InterPro" id="IPR005467">
    <property type="entry name" value="His_kinase_dom"/>
</dbReference>
<dbReference type="InterPro" id="IPR001789">
    <property type="entry name" value="Sig_transdc_resp-reg_receiver"/>
</dbReference>
<dbReference type="Pfam" id="PF00512">
    <property type="entry name" value="HisKA"/>
    <property type="match status" value="1"/>
</dbReference>
<dbReference type="InterPro" id="IPR036097">
    <property type="entry name" value="HisK_dim/P_sf"/>
</dbReference>
<dbReference type="InterPro" id="IPR003594">
    <property type="entry name" value="HATPase_dom"/>
</dbReference>
<dbReference type="GO" id="GO:0005886">
    <property type="term" value="C:plasma membrane"/>
    <property type="evidence" value="ECO:0007669"/>
    <property type="project" value="TreeGrafter"/>
</dbReference>
<dbReference type="SMART" id="SM00388">
    <property type="entry name" value="HisKA"/>
    <property type="match status" value="1"/>
</dbReference>
<dbReference type="Pfam" id="PF00072">
    <property type="entry name" value="Response_reg"/>
    <property type="match status" value="1"/>
</dbReference>
<feature type="transmembrane region" description="Helical" evidence="13">
    <location>
        <begin position="37"/>
        <end position="56"/>
    </location>
</feature>
<dbReference type="FunFam" id="3.30.565.10:FF:000049">
    <property type="entry name" value="Two-component sensor histidine kinase"/>
    <property type="match status" value="1"/>
</dbReference>
<dbReference type="GO" id="GO:0009927">
    <property type="term" value="F:histidine phosphotransfer kinase activity"/>
    <property type="evidence" value="ECO:0007669"/>
    <property type="project" value="TreeGrafter"/>
</dbReference>
<feature type="transmembrane region" description="Helical" evidence="13">
    <location>
        <begin position="197"/>
        <end position="215"/>
    </location>
</feature>
<dbReference type="SMART" id="SM00387">
    <property type="entry name" value="HATPase_c"/>
    <property type="match status" value="1"/>
</dbReference>
<dbReference type="SUPFAM" id="SSF52172">
    <property type="entry name" value="CheY-like"/>
    <property type="match status" value="1"/>
</dbReference>
<organism evidence="16 17">
    <name type="scientific">Gynuella sunshinyii YC6258</name>
    <dbReference type="NCBI Taxonomy" id="1445510"/>
    <lineage>
        <taxon>Bacteria</taxon>
        <taxon>Pseudomonadati</taxon>
        <taxon>Pseudomonadota</taxon>
        <taxon>Gammaproteobacteria</taxon>
        <taxon>Oceanospirillales</taxon>
        <taxon>Saccharospirillaceae</taxon>
        <taxon>Gynuella</taxon>
    </lineage>
</organism>
<evidence type="ECO:0000256" key="5">
    <source>
        <dbReference type="ARBA" id="ARBA00022553"/>
    </source>
</evidence>
<name>A0A0C5VU90_9GAMM</name>
<comment type="subcellular location">
    <subcellularLocation>
        <location evidence="2">Membrane</location>
        <topology evidence="2">Multi-pass membrane protein</topology>
    </subcellularLocation>
</comment>
<comment type="similarity">
    <text evidence="3">Belongs to the sodium:solute symporter (SSF) (TC 2.A.21) family.</text>
</comment>
<evidence type="ECO:0000256" key="1">
    <source>
        <dbReference type="ARBA" id="ARBA00000085"/>
    </source>
</evidence>
<proteinExistence type="inferred from homology"/>
<dbReference type="EC" id="2.7.13.3" evidence="4"/>
<feature type="transmembrane region" description="Helical" evidence="13">
    <location>
        <begin position="410"/>
        <end position="432"/>
    </location>
</feature>
<keyword evidence="6" id="KW-0808">Transferase</keyword>
<gene>
    <name evidence="16" type="ORF">YC6258_04846</name>
</gene>
<dbReference type="KEGG" id="gsn:YC6258_04846"/>
<evidence type="ECO:0000256" key="11">
    <source>
        <dbReference type="PROSITE-ProRule" id="PRU00169"/>
    </source>
</evidence>
<feature type="coiled-coil region" evidence="12">
    <location>
        <begin position="756"/>
        <end position="804"/>
    </location>
</feature>
<keyword evidence="12" id="KW-0175">Coiled coil</keyword>
<feature type="modified residue" description="4-aspartylphosphate" evidence="11">
    <location>
        <position position="1110"/>
    </location>
</feature>
<dbReference type="Gene3D" id="3.30.565.10">
    <property type="entry name" value="Histidine kinase-like ATPase, C-terminal domain"/>
    <property type="match status" value="1"/>
</dbReference>
<dbReference type="CDD" id="cd00082">
    <property type="entry name" value="HisKA"/>
    <property type="match status" value="1"/>
</dbReference>
<evidence type="ECO:0000256" key="2">
    <source>
        <dbReference type="ARBA" id="ARBA00004141"/>
    </source>
</evidence>
<dbReference type="OrthoDB" id="9764438at2"/>
<feature type="transmembrane region" description="Helical" evidence="13">
    <location>
        <begin position="6"/>
        <end position="25"/>
    </location>
</feature>
<evidence type="ECO:0000256" key="13">
    <source>
        <dbReference type="SAM" id="Phobius"/>
    </source>
</evidence>
<evidence type="ECO:0000256" key="9">
    <source>
        <dbReference type="ARBA" id="ARBA00022989"/>
    </source>
</evidence>
<dbReference type="PANTHER" id="PTHR43047:SF9">
    <property type="entry name" value="HISTIDINE KINASE"/>
    <property type="match status" value="1"/>
</dbReference>
<dbReference type="RefSeq" id="WP_044618781.1">
    <property type="nucleotide sequence ID" value="NZ_CP007142.1"/>
</dbReference>
<evidence type="ECO:0000256" key="3">
    <source>
        <dbReference type="ARBA" id="ARBA00006434"/>
    </source>
</evidence>
<dbReference type="SUPFAM" id="SSF47384">
    <property type="entry name" value="Homodimeric domain of signal transducing histidine kinase"/>
    <property type="match status" value="1"/>
</dbReference>
<feature type="transmembrane region" description="Helical" evidence="13">
    <location>
        <begin position="279"/>
        <end position="303"/>
    </location>
</feature>
<feature type="domain" description="Response regulatory" evidence="15">
    <location>
        <begin position="1064"/>
        <end position="1176"/>
    </location>
</feature>
<evidence type="ECO:0000313" key="16">
    <source>
        <dbReference type="EMBL" id="AJQ96878.1"/>
    </source>
</evidence>
<evidence type="ECO:0000256" key="4">
    <source>
        <dbReference type="ARBA" id="ARBA00012438"/>
    </source>
</evidence>
<dbReference type="CDD" id="cd00075">
    <property type="entry name" value="HATPase"/>
    <property type="match status" value="1"/>
</dbReference>
<evidence type="ECO:0000256" key="8">
    <source>
        <dbReference type="ARBA" id="ARBA00022777"/>
    </source>
</evidence>
<dbReference type="InterPro" id="IPR004358">
    <property type="entry name" value="Sig_transdc_His_kin-like_C"/>
</dbReference>
<keyword evidence="10 13" id="KW-0472">Membrane</keyword>
<evidence type="ECO:0000256" key="6">
    <source>
        <dbReference type="ARBA" id="ARBA00022679"/>
    </source>
</evidence>
<comment type="catalytic activity">
    <reaction evidence="1">
        <text>ATP + protein L-histidine = ADP + protein N-phospho-L-histidine.</text>
        <dbReference type="EC" id="2.7.13.3"/>
    </reaction>
</comment>
<dbReference type="SUPFAM" id="SSF55874">
    <property type="entry name" value="ATPase domain of HSP90 chaperone/DNA topoisomerase II/histidine kinase"/>
    <property type="match status" value="1"/>
</dbReference>
<dbReference type="Gene3D" id="3.40.50.2300">
    <property type="match status" value="1"/>
</dbReference>
<dbReference type="Gene3D" id="1.20.1730.10">
    <property type="entry name" value="Sodium/glucose cotransporter"/>
    <property type="match status" value="1"/>
</dbReference>
<feature type="transmembrane region" description="Helical" evidence="13">
    <location>
        <begin position="159"/>
        <end position="176"/>
    </location>
</feature>
<dbReference type="GO" id="GO:0000155">
    <property type="term" value="F:phosphorelay sensor kinase activity"/>
    <property type="evidence" value="ECO:0007669"/>
    <property type="project" value="InterPro"/>
</dbReference>
<evidence type="ECO:0000313" key="17">
    <source>
        <dbReference type="Proteomes" id="UP000032266"/>
    </source>
</evidence>
<dbReference type="PANTHER" id="PTHR43047">
    <property type="entry name" value="TWO-COMPONENT HISTIDINE PROTEIN KINASE"/>
    <property type="match status" value="1"/>
</dbReference>
<keyword evidence="5 11" id="KW-0597">Phosphoprotein</keyword>
<evidence type="ECO:0000256" key="10">
    <source>
        <dbReference type="ARBA" id="ARBA00023136"/>
    </source>
</evidence>
<feature type="domain" description="Histidine kinase" evidence="14">
    <location>
        <begin position="825"/>
        <end position="1039"/>
    </location>
</feature>
<sequence length="1180" mass="132042">MEAWQILAIATGYIGIMFAVAIAGDRHLDKPLKIPPAAVYGLAMAVYCTSWTYYGAVGRAASSGWEYLPIYLAPILMFLFGNRIIYKALLVSKHQNCSSIADFLASRFGKRPGIAILVSVISLMAIIPYISLQLKAVTASINVISQSADTSQSAWLEDTTLPIAFSMTIFAILFGTRQVDVTEHHRGMMMAIAFESIVKLLALLTIGLFVVFTLFNGPQDFWQQFNSNSIMNAPFENRLNANFWTQMLLAGGAILVLPRQFHITVVENTNIEHFNLARWIFPLYLALISVVVIPITAAGLVLFEGQGLDADTFVLHIPMASQNIWLTILVFIGGFSAATAMIVVATLTMSTMLSNDVLLPLLLKTKRFKSRDGKDLSNALILIRRIAIVMIITLAYFYHHTYGSNDALSTIGLLAFSLVVQLVPAFLCGLYWKGANVWGAYAGLISGLALWFFTLMLPTLIHGGLWEPQILETGIMGKDWLRPEHLLWFGIDDHLSHGVFWSLLINTLALVSVSKLTSTRLIDRLQAAAFVEVLDPGKEVSESGFRRQNTTVSDLRALLERFAGVRRADFLLSEFARAHQLNLVESATPKLILIRYVERVLSSIIGSASARAMVHSILSGKSLGIEEVVTFFDETTQAIQFNQKLLSTTLENIDQGVSVIDRDLKLVAWNRRYIQMFDYPEGFIRVGRPIEDLVRYNASMGECGPGKIEDHVNRRLEHLRRGTPHRFIRLRRDGTVVEMKGNPFPGGGFVTTFNDISDHVRSQEALQRAKEELEARVEDRTRTIQDINLELRAEIAHREEVEQELIHARAIAEAANASKTRFLALASHDILQPLNAARLYTASLLDTQPIEGEQEQHTILQKLSDSLQSTEELISILLEIARLDDGALTPKQEAFPLMDILLPLEHEFDIIARKKGLAIKWVNTRHHVFSDPVYLRRIIQNLVSNAIKYTSQGKVLVGCRHHQGTLELQVWDTGPGISKQDQSKIFNDFYRIETTNHEQGVGLGLGVVHRMSNMLQHNLNIWSQPGKGTMFSVTIPIVDKKAIVTPFEIREVSSSLNNDFAGLKVLCVDNQPENLHALETLLTRWGCATTTVSQREEALNEAMPDLLLMDYQLDHGQDGITLTLDLWQQWKQQIPTILITANAEHSIRQLAREHGIGYLRKPIKPAQLRSLVTSFLRQAG</sequence>
<feature type="transmembrane region" description="Helical" evidence="13">
    <location>
        <begin position="323"/>
        <end position="347"/>
    </location>
</feature>
<dbReference type="Proteomes" id="UP000032266">
    <property type="component" value="Chromosome"/>
</dbReference>
<dbReference type="AlphaFoldDB" id="A0A0C5VU90"/>
<feature type="transmembrane region" description="Helical" evidence="13">
    <location>
        <begin position="439"/>
        <end position="461"/>
    </location>
</feature>
<keyword evidence="17" id="KW-1185">Reference proteome</keyword>
<dbReference type="InterPro" id="IPR038377">
    <property type="entry name" value="Na/Glc_symporter_sf"/>
</dbReference>
<evidence type="ECO:0000256" key="7">
    <source>
        <dbReference type="ARBA" id="ARBA00022692"/>
    </source>
</evidence>
<reference evidence="16 17" key="1">
    <citation type="submission" date="2014-01" db="EMBL/GenBank/DDBJ databases">
        <title>Full genme sequencing of cellulolytic bacterium Gynuella sunshinyii YC6258T gen. nov., sp. nov.</title>
        <authorList>
            <person name="Khan H."/>
            <person name="Chung E.J."/>
            <person name="Chung Y.R."/>
        </authorList>
    </citation>
    <scope>NUCLEOTIDE SEQUENCE [LARGE SCALE GENOMIC DNA]</scope>
    <source>
        <strain evidence="16 17">YC6258</strain>
    </source>
</reference>
<feature type="transmembrane region" description="Helical" evidence="13">
    <location>
        <begin position="241"/>
        <end position="258"/>
    </location>
</feature>
<feature type="transmembrane region" description="Helical" evidence="13">
    <location>
        <begin position="114"/>
        <end position="132"/>
    </location>
</feature>
<dbReference type="PATRIC" id="fig|1445510.3.peg.4808"/>
<evidence type="ECO:0000256" key="12">
    <source>
        <dbReference type="SAM" id="Coils"/>
    </source>
</evidence>
<feature type="transmembrane region" description="Helical" evidence="13">
    <location>
        <begin position="376"/>
        <end position="398"/>
    </location>
</feature>
<dbReference type="Pfam" id="PF12860">
    <property type="entry name" value="PAS_7"/>
    <property type="match status" value="1"/>
</dbReference>
<dbReference type="EMBL" id="CP007142">
    <property type="protein sequence ID" value="AJQ96878.1"/>
    <property type="molecule type" value="Genomic_DNA"/>
</dbReference>
<dbReference type="Gene3D" id="1.10.287.130">
    <property type="match status" value="1"/>
</dbReference>